<dbReference type="OrthoDB" id="2676386at2"/>
<evidence type="ECO:0000313" key="2">
    <source>
        <dbReference type="EMBL" id="ABR49496.1"/>
    </source>
</evidence>
<sequence length="338" mass="39764">MKKLSVFKIYLNQKKESNFYESSKLMYERKLEVFEEFTYVYFSISEKNYKDLFRGFSKENIVKSMEFYLKNYNVNTKTTLNGYLTVLTDFFHYIADNMKVVNENFENRDKLNKLKEELNKLAKKYNLEKSQQKSPLTREAFVLLCAKCDEYIENYNIKNINKNGYDGEFSLYLSGIITKLLIVTAIKNSVIDSLKVNENYKYGMIKVNGYWVRLPDKLSAQLDNYVKNVRPSCNTNELNDLFVNRKGVRLCGNNNAYFAILKKLFGTMQSASVAKFRIIEMIRSGVAPNIITAYTGYALETYLHCLDILSSIDKEQLDEEYTKKINSDNMMWDYYYKL</sequence>
<dbReference type="STRING" id="293826.Amet_3368"/>
<organism evidence="2 3">
    <name type="scientific">Alkaliphilus metalliredigens (strain QYMF)</name>
    <dbReference type="NCBI Taxonomy" id="293826"/>
    <lineage>
        <taxon>Bacteria</taxon>
        <taxon>Bacillati</taxon>
        <taxon>Bacillota</taxon>
        <taxon>Clostridia</taxon>
        <taxon>Peptostreptococcales</taxon>
        <taxon>Natronincolaceae</taxon>
        <taxon>Alkaliphilus</taxon>
    </lineage>
</organism>
<protein>
    <submittedName>
        <fullName evidence="2">Uncharacterized protein</fullName>
    </submittedName>
</protein>
<evidence type="ECO:0000256" key="1">
    <source>
        <dbReference type="SAM" id="Coils"/>
    </source>
</evidence>
<feature type="coiled-coil region" evidence="1">
    <location>
        <begin position="104"/>
        <end position="131"/>
    </location>
</feature>
<dbReference type="KEGG" id="amt:Amet_3368"/>
<accession>A6TTH8</accession>
<proteinExistence type="predicted"/>
<dbReference type="AlphaFoldDB" id="A6TTH8"/>
<keyword evidence="3" id="KW-1185">Reference proteome</keyword>
<keyword evidence="1" id="KW-0175">Coiled coil</keyword>
<dbReference type="RefSeq" id="WP_012064459.1">
    <property type="nucleotide sequence ID" value="NC_009633.1"/>
</dbReference>
<gene>
    <name evidence="2" type="ordered locus">Amet_3368</name>
</gene>
<reference evidence="3" key="1">
    <citation type="journal article" date="2016" name="Genome Announc.">
        <title>Complete genome sequence of Alkaliphilus metalliredigens strain QYMF, an alkaliphilic and metal-reducing bacterium isolated from borax-contaminated leachate ponds.</title>
        <authorList>
            <person name="Hwang C."/>
            <person name="Copeland A."/>
            <person name="Lucas S."/>
            <person name="Lapidus A."/>
            <person name="Barry K."/>
            <person name="Detter J.C."/>
            <person name="Glavina Del Rio T."/>
            <person name="Hammon N."/>
            <person name="Israni S."/>
            <person name="Dalin E."/>
            <person name="Tice H."/>
            <person name="Pitluck S."/>
            <person name="Chertkov O."/>
            <person name="Brettin T."/>
            <person name="Bruce D."/>
            <person name="Han C."/>
            <person name="Schmutz J."/>
            <person name="Larimer F."/>
            <person name="Land M.L."/>
            <person name="Hauser L."/>
            <person name="Kyrpides N."/>
            <person name="Mikhailova N."/>
            <person name="Ye Q."/>
            <person name="Zhou J."/>
            <person name="Richardson P."/>
            <person name="Fields M.W."/>
        </authorList>
    </citation>
    <scope>NUCLEOTIDE SEQUENCE [LARGE SCALE GENOMIC DNA]</scope>
    <source>
        <strain evidence="3">QYMF</strain>
    </source>
</reference>
<name>A6TTH8_ALKMQ</name>
<evidence type="ECO:0000313" key="3">
    <source>
        <dbReference type="Proteomes" id="UP000001572"/>
    </source>
</evidence>
<dbReference type="Proteomes" id="UP000001572">
    <property type="component" value="Chromosome"/>
</dbReference>
<dbReference type="HOGENOM" id="CLU_852022_0_0_9"/>
<dbReference type="EMBL" id="CP000724">
    <property type="protein sequence ID" value="ABR49496.1"/>
    <property type="molecule type" value="Genomic_DNA"/>
</dbReference>
<dbReference type="eggNOG" id="ENOG503034E">
    <property type="taxonomic scope" value="Bacteria"/>
</dbReference>